<feature type="modified residue" description="4-aspartylphosphate" evidence="3">
    <location>
        <position position="65"/>
    </location>
</feature>
<accession>A0A8J6JD51</accession>
<keyword evidence="6" id="KW-1185">Reference proteome</keyword>
<evidence type="ECO:0000313" key="5">
    <source>
        <dbReference type="EMBL" id="MBC5737296.1"/>
    </source>
</evidence>
<protein>
    <recommendedName>
        <fullName evidence="1">Stage 0 sporulation protein A homolog</fullName>
    </recommendedName>
</protein>
<dbReference type="SMART" id="SM00448">
    <property type="entry name" value="REC"/>
    <property type="match status" value="1"/>
</dbReference>
<evidence type="ECO:0000256" key="3">
    <source>
        <dbReference type="PROSITE-ProRule" id="PRU00169"/>
    </source>
</evidence>
<evidence type="ECO:0000256" key="1">
    <source>
        <dbReference type="ARBA" id="ARBA00018672"/>
    </source>
</evidence>
<dbReference type="PANTHER" id="PTHR37299">
    <property type="entry name" value="TRANSCRIPTIONAL REGULATOR-RELATED"/>
    <property type="match status" value="1"/>
</dbReference>
<sequence length="243" mass="27678">MRDVRGGGTVKVALVDDDQRFLTLQQEYVERFSREEGVPCNAISFTSGFQLMDGYTGTYDAVFLDIEMPGMNGLETAQMLRTADQSVCIVFVTNMAQYAIRGYAVNALDFVVKPIEYFTFADKLKKVLRYRSLRPEREALLSREGGLVRVPYSQIYYLEKDKNYLIYHTQQGAFRERGTVLEKEPDFLDCGFARCTSGCLVNLQHVRKTSRDTVLVGEDTLPLSRQHRKPFVDSLMKYLGGAL</sequence>
<evidence type="ECO:0000259" key="4">
    <source>
        <dbReference type="PROSITE" id="PS50110"/>
    </source>
</evidence>
<dbReference type="InterPro" id="IPR007492">
    <property type="entry name" value="LytTR_DNA-bd_dom"/>
</dbReference>
<dbReference type="InterPro" id="IPR046947">
    <property type="entry name" value="LytR-like"/>
</dbReference>
<evidence type="ECO:0000256" key="2">
    <source>
        <dbReference type="ARBA" id="ARBA00024867"/>
    </source>
</evidence>
<dbReference type="GO" id="GO:0000156">
    <property type="term" value="F:phosphorelay response regulator activity"/>
    <property type="evidence" value="ECO:0007669"/>
    <property type="project" value="InterPro"/>
</dbReference>
<comment type="caution">
    <text evidence="5">The sequence shown here is derived from an EMBL/GenBank/DDBJ whole genome shotgun (WGS) entry which is preliminary data.</text>
</comment>
<dbReference type="GO" id="GO:0003677">
    <property type="term" value="F:DNA binding"/>
    <property type="evidence" value="ECO:0007669"/>
    <property type="project" value="InterPro"/>
</dbReference>
<dbReference type="Gene3D" id="2.40.50.1020">
    <property type="entry name" value="LytTr DNA-binding domain"/>
    <property type="match status" value="1"/>
</dbReference>
<dbReference type="InterPro" id="IPR011006">
    <property type="entry name" value="CheY-like_superfamily"/>
</dbReference>
<dbReference type="Gene3D" id="3.40.50.2300">
    <property type="match status" value="1"/>
</dbReference>
<dbReference type="SUPFAM" id="SSF52172">
    <property type="entry name" value="CheY-like"/>
    <property type="match status" value="1"/>
</dbReference>
<gene>
    <name evidence="5" type="ORF">H8S62_09790</name>
</gene>
<keyword evidence="3" id="KW-0597">Phosphoprotein</keyword>
<feature type="domain" description="Response regulatory" evidence="4">
    <location>
        <begin position="11"/>
        <end position="128"/>
    </location>
</feature>
<proteinExistence type="predicted"/>
<organism evidence="5 6">
    <name type="scientific">Lawsonibacter faecis</name>
    <dbReference type="NCBI Taxonomy" id="2763052"/>
    <lineage>
        <taxon>Bacteria</taxon>
        <taxon>Bacillati</taxon>
        <taxon>Bacillota</taxon>
        <taxon>Clostridia</taxon>
        <taxon>Eubacteriales</taxon>
        <taxon>Oscillospiraceae</taxon>
        <taxon>Lawsonibacter</taxon>
    </lineage>
</organism>
<reference evidence="5" key="1">
    <citation type="submission" date="2020-08" db="EMBL/GenBank/DDBJ databases">
        <title>Genome public.</title>
        <authorList>
            <person name="Liu C."/>
            <person name="Sun Q."/>
        </authorList>
    </citation>
    <scope>NUCLEOTIDE SEQUENCE</scope>
    <source>
        <strain evidence="5">NSJ-52</strain>
    </source>
</reference>
<dbReference type="InterPro" id="IPR001789">
    <property type="entry name" value="Sig_transdc_resp-reg_receiver"/>
</dbReference>
<dbReference type="SMART" id="SM00850">
    <property type="entry name" value="LytTR"/>
    <property type="match status" value="1"/>
</dbReference>
<dbReference type="Proteomes" id="UP000607645">
    <property type="component" value="Unassembled WGS sequence"/>
</dbReference>
<dbReference type="PANTHER" id="PTHR37299:SF1">
    <property type="entry name" value="STAGE 0 SPORULATION PROTEIN A HOMOLOG"/>
    <property type="match status" value="1"/>
</dbReference>
<dbReference type="Pfam" id="PF04397">
    <property type="entry name" value="LytTR"/>
    <property type="match status" value="1"/>
</dbReference>
<evidence type="ECO:0000313" key="6">
    <source>
        <dbReference type="Proteomes" id="UP000607645"/>
    </source>
</evidence>
<dbReference type="PROSITE" id="PS50110">
    <property type="entry name" value="RESPONSE_REGULATORY"/>
    <property type="match status" value="1"/>
</dbReference>
<dbReference type="AlphaFoldDB" id="A0A8J6JD51"/>
<dbReference type="EMBL" id="JACOPQ010000006">
    <property type="protein sequence ID" value="MBC5737296.1"/>
    <property type="molecule type" value="Genomic_DNA"/>
</dbReference>
<dbReference type="Pfam" id="PF00072">
    <property type="entry name" value="Response_reg"/>
    <property type="match status" value="1"/>
</dbReference>
<comment type="function">
    <text evidence="2">May play the central regulatory role in sporulation. It may be an element of the effector pathway responsible for the activation of sporulation genes in response to nutritional stress. Spo0A may act in concert with spo0H (a sigma factor) to control the expression of some genes that are critical to the sporulation process.</text>
</comment>
<name>A0A8J6JD51_9FIRM</name>